<evidence type="ECO:0000256" key="1">
    <source>
        <dbReference type="ARBA" id="ARBA00006226"/>
    </source>
</evidence>
<proteinExistence type="inferred from homology"/>
<name>A0A387FGY9_9HYPH</name>
<dbReference type="KEGG" id="rjg:CCGE525_01410"/>
<dbReference type="OrthoDB" id="121597at2"/>
<dbReference type="PANTHER" id="PTHR33755:SF7">
    <property type="entry name" value="TOXIN MODULE OF TOXIN-ANTITOXIN SYSTEM RELE_STBE FAMILY"/>
    <property type="match status" value="1"/>
</dbReference>
<comment type="similarity">
    <text evidence="1">Belongs to the RelE toxin family.</text>
</comment>
<evidence type="ECO:0000256" key="2">
    <source>
        <dbReference type="ARBA" id="ARBA00022649"/>
    </source>
</evidence>
<dbReference type="InterPro" id="IPR007712">
    <property type="entry name" value="RelE/ParE_toxin"/>
</dbReference>
<gene>
    <name evidence="3" type="ORF">CCGE525_01410</name>
</gene>
<dbReference type="Proteomes" id="UP000282195">
    <property type="component" value="Chromosome"/>
</dbReference>
<dbReference type="InterPro" id="IPR051803">
    <property type="entry name" value="TA_system_RelE-like_toxin"/>
</dbReference>
<sequence>MPRLIWSPRATRDVQRLYRFLTPANPDAATRAVRTIRSSVRILSHQPQLGRFIEDMSAEFREWIIDFGRDGYVVRYHYDGDAVVILAIRHGREDGYK</sequence>
<protein>
    <submittedName>
        <fullName evidence="3">Type II toxin-antitoxin system RelE/ParE family toxin</fullName>
    </submittedName>
</protein>
<reference evidence="3 4" key="1">
    <citation type="submission" date="2018-10" db="EMBL/GenBank/DDBJ databases">
        <title>Rhizobium etli, R. leguminosarum and a new Rhizobium genospecies from Phaseolus dumosus.</title>
        <authorList>
            <person name="Ramirez-Puebla S.T."/>
            <person name="Rogel-Hernandez M.A."/>
            <person name="Guerrero G."/>
            <person name="Ormeno-Orrillo E."/>
            <person name="Martinez-Romero J.C."/>
            <person name="Negrete-Yankelevich S."/>
            <person name="Martinez-Romero E."/>
        </authorList>
    </citation>
    <scope>NUCLEOTIDE SEQUENCE [LARGE SCALE GENOMIC DNA]</scope>
    <source>
        <strain evidence="3 4">CCGE525</strain>
    </source>
</reference>
<dbReference type="Gene3D" id="3.30.2310.20">
    <property type="entry name" value="RelE-like"/>
    <property type="match status" value="1"/>
</dbReference>
<dbReference type="EMBL" id="CP032694">
    <property type="protein sequence ID" value="AYG57623.1"/>
    <property type="molecule type" value="Genomic_DNA"/>
</dbReference>
<accession>A0A387FGY9</accession>
<keyword evidence="4" id="KW-1185">Reference proteome</keyword>
<dbReference type="Pfam" id="PF05016">
    <property type="entry name" value="ParE_toxin"/>
    <property type="match status" value="1"/>
</dbReference>
<dbReference type="InterPro" id="IPR035093">
    <property type="entry name" value="RelE/ParE_toxin_dom_sf"/>
</dbReference>
<evidence type="ECO:0000313" key="3">
    <source>
        <dbReference type="EMBL" id="AYG57623.1"/>
    </source>
</evidence>
<keyword evidence="2" id="KW-1277">Toxin-antitoxin system</keyword>
<dbReference type="RefSeq" id="WP_120702724.1">
    <property type="nucleotide sequence ID" value="NZ_CP032694.1"/>
</dbReference>
<evidence type="ECO:0000313" key="4">
    <source>
        <dbReference type="Proteomes" id="UP000282195"/>
    </source>
</evidence>
<organism evidence="3 4">
    <name type="scientific">Rhizobium jaguaris</name>
    <dbReference type="NCBI Taxonomy" id="1312183"/>
    <lineage>
        <taxon>Bacteria</taxon>
        <taxon>Pseudomonadati</taxon>
        <taxon>Pseudomonadota</taxon>
        <taxon>Alphaproteobacteria</taxon>
        <taxon>Hyphomicrobiales</taxon>
        <taxon>Rhizobiaceae</taxon>
        <taxon>Rhizobium/Agrobacterium group</taxon>
        <taxon>Rhizobium</taxon>
    </lineage>
</organism>
<dbReference type="AlphaFoldDB" id="A0A387FGY9"/>
<dbReference type="PANTHER" id="PTHR33755">
    <property type="entry name" value="TOXIN PARE1-RELATED"/>
    <property type="match status" value="1"/>
</dbReference>